<evidence type="ECO:0000313" key="2">
    <source>
        <dbReference type="EMBL" id="SEJ21987.1"/>
    </source>
</evidence>
<name>A0A1H6X5Y6_9EURY</name>
<keyword evidence="1" id="KW-0233">DNA recombination</keyword>
<dbReference type="InterPro" id="IPR013762">
    <property type="entry name" value="Integrase-like_cat_sf"/>
</dbReference>
<dbReference type="GO" id="GO:0015074">
    <property type="term" value="P:DNA integration"/>
    <property type="evidence" value="ECO:0007669"/>
    <property type="project" value="InterPro"/>
</dbReference>
<dbReference type="Proteomes" id="UP000198888">
    <property type="component" value="Unassembled WGS sequence"/>
</dbReference>
<evidence type="ECO:0000256" key="1">
    <source>
        <dbReference type="ARBA" id="ARBA00023172"/>
    </source>
</evidence>
<protein>
    <recommendedName>
        <fullName evidence="4">Phage integrase family protein</fullName>
    </recommendedName>
</protein>
<keyword evidence="3" id="KW-1185">Reference proteome</keyword>
<dbReference type="AlphaFoldDB" id="A0A1H6X5Y6"/>
<evidence type="ECO:0008006" key="4">
    <source>
        <dbReference type="Google" id="ProtNLM"/>
    </source>
</evidence>
<proteinExistence type="predicted"/>
<sequence>MPESVADDIHKYTRERSLSESDTWIEASTPSIRRWVKEATQAIADETGNDRWVSVSSHDLRRSWATYHLVERQVDVRTMCLSEVGVIILLLSHILLNRLKGGLAKRCGLTEVEALFSFSSRIG</sequence>
<dbReference type="InterPro" id="IPR011010">
    <property type="entry name" value="DNA_brk_join_enz"/>
</dbReference>
<gene>
    <name evidence="2" type="ORF">SAMN05444271_1326</name>
</gene>
<organism evidence="2 3">
    <name type="scientific">Halohasta litchfieldiae</name>
    <dbReference type="NCBI Taxonomy" id="1073996"/>
    <lineage>
        <taxon>Archaea</taxon>
        <taxon>Methanobacteriati</taxon>
        <taxon>Methanobacteriota</taxon>
        <taxon>Stenosarchaea group</taxon>
        <taxon>Halobacteria</taxon>
        <taxon>Halobacteriales</taxon>
        <taxon>Haloferacaceae</taxon>
        <taxon>Halohasta</taxon>
    </lineage>
</organism>
<reference evidence="2 3" key="1">
    <citation type="submission" date="2016-10" db="EMBL/GenBank/DDBJ databases">
        <authorList>
            <person name="de Groot N.N."/>
        </authorList>
    </citation>
    <scope>NUCLEOTIDE SEQUENCE [LARGE SCALE GENOMIC DNA]</scope>
    <source>
        <strain evidence="2 3">DSM 22187</strain>
    </source>
</reference>
<dbReference type="GO" id="GO:0006310">
    <property type="term" value="P:DNA recombination"/>
    <property type="evidence" value="ECO:0007669"/>
    <property type="project" value="UniProtKB-KW"/>
</dbReference>
<evidence type="ECO:0000313" key="3">
    <source>
        <dbReference type="Proteomes" id="UP000198888"/>
    </source>
</evidence>
<dbReference type="EMBL" id="FNYR01000032">
    <property type="protein sequence ID" value="SEJ21987.1"/>
    <property type="molecule type" value="Genomic_DNA"/>
</dbReference>
<dbReference type="SUPFAM" id="SSF56349">
    <property type="entry name" value="DNA breaking-rejoining enzymes"/>
    <property type="match status" value="1"/>
</dbReference>
<dbReference type="Gene3D" id="1.10.443.10">
    <property type="entry name" value="Intergrase catalytic core"/>
    <property type="match status" value="1"/>
</dbReference>
<accession>A0A1H6X5Y6</accession>
<dbReference type="GO" id="GO:0003677">
    <property type="term" value="F:DNA binding"/>
    <property type="evidence" value="ECO:0007669"/>
    <property type="project" value="InterPro"/>
</dbReference>
<dbReference type="STRING" id="1073996.SAMN05444271_1326"/>